<evidence type="ECO:0000313" key="2">
    <source>
        <dbReference type="EMBL" id="APR52176.1"/>
    </source>
</evidence>
<evidence type="ECO:0000313" key="3">
    <source>
        <dbReference type="EMBL" id="RSV03097.1"/>
    </source>
</evidence>
<dbReference type="Gene3D" id="3.30.1330.40">
    <property type="entry name" value="RutC-like"/>
    <property type="match status" value="1"/>
</dbReference>
<dbReference type="Proteomes" id="UP000287746">
    <property type="component" value="Unassembled WGS sequence"/>
</dbReference>
<dbReference type="EMBL" id="CP018820">
    <property type="protein sequence ID" value="APR52176.1"/>
    <property type="molecule type" value="Genomic_DNA"/>
</dbReference>
<dbReference type="RefSeq" id="WP_066579767.1">
    <property type="nucleotide sequence ID" value="NZ_CP018820.1"/>
</dbReference>
<sequence length="128" mass="13984">MSSIIPVPSEQHVTAGPYTPVLKISRDADLVLISGQAPLNLAGEVIGDTIEEQARVTLENCRKQLAAAGADFSNVFKVNVYLTDLADWPRFNVVYREIMPQPFPARTAIGCALLDAFQVEIEMWAAVP</sequence>
<dbReference type="EMBL" id="QQWO01000008">
    <property type="protein sequence ID" value="RSV03097.1"/>
    <property type="molecule type" value="Genomic_DNA"/>
</dbReference>
<dbReference type="STRING" id="93064.BRX40_06770"/>
<dbReference type="GO" id="GO:0019239">
    <property type="term" value="F:deaminase activity"/>
    <property type="evidence" value="ECO:0007669"/>
    <property type="project" value="TreeGrafter"/>
</dbReference>
<dbReference type="Pfam" id="PF01042">
    <property type="entry name" value="Ribonuc_L-PSP"/>
    <property type="match status" value="1"/>
</dbReference>
<dbReference type="EMBL" id="QQYZ01000007">
    <property type="protein sequence ID" value="RSY85899.1"/>
    <property type="molecule type" value="Genomic_DNA"/>
</dbReference>
<gene>
    <name evidence="2" type="ORF">BRX40_06770</name>
    <name evidence="3" type="ORF">CA257_11480</name>
    <name evidence="4" type="ORF">DAH66_09345</name>
</gene>
<dbReference type="InterPro" id="IPR035959">
    <property type="entry name" value="RutC-like_sf"/>
</dbReference>
<evidence type="ECO:0000256" key="1">
    <source>
        <dbReference type="ARBA" id="ARBA00010552"/>
    </source>
</evidence>
<dbReference type="InterPro" id="IPR006175">
    <property type="entry name" value="YjgF/YER057c/UK114"/>
</dbReference>
<reference evidence="6 7" key="3">
    <citation type="submission" date="2018-07" db="EMBL/GenBank/DDBJ databases">
        <title>Genomic and Epidemiologic Investigation of an Indolent Hospital Outbreak.</title>
        <authorList>
            <person name="Johnson R.C."/>
            <person name="Deming C."/>
            <person name="Conlan S."/>
            <person name="Zellmer C.J."/>
            <person name="Michelin A.V."/>
            <person name="Lee-Lin S."/>
            <person name="Thomas P.J."/>
            <person name="Park M."/>
            <person name="Weingarten R.A."/>
            <person name="Less J."/>
            <person name="Dekker J.P."/>
            <person name="Frank K.M."/>
            <person name="Musser K.A."/>
            <person name="Mcquiston J.R."/>
            <person name="Henderson D.K."/>
            <person name="Lau A.F."/>
            <person name="Palmore T.N."/>
            <person name="Segre J.A."/>
        </authorList>
    </citation>
    <scope>NUCLEOTIDE SEQUENCE [LARGE SCALE GENOMIC DNA]</scope>
    <source>
        <strain evidence="4 7">SK-CDC1_0717</strain>
        <strain evidence="3 6">SK-NIH.Env10_0317</strain>
    </source>
</reference>
<dbReference type="OrthoDB" id="9808943at2"/>
<dbReference type="CDD" id="cd00448">
    <property type="entry name" value="YjgF_YER057c_UK114_family"/>
    <property type="match status" value="1"/>
</dbReference>
<evidence type="ECO:0000313" key="7">
    <source>
        <dbReference type="Proteomes" id="UP000287746"/>
    </source>
</evidence>
<dbReference type="SUPFAM" id="SSF55298">
    <property type="entry name" value="YjgF-like"/>
    <property type="match status" value="1"/>
</dbReference>
<reference evidence="5" key="2">
    <citation type="submission" date="2016-12" db="EMBL/GenBank/DDBJ databases">
        <title>Whole genome sequencing of Sphingomonas sp. ABOJV.</title>
        <authorList>
            <person name="Conlan S."/>
            <person name="Thomas P.J."/>
            <person name="Mullikin J."/>
            <person name="Palmore T.N."/>
            <person name="Frank K.M."/>
            <person name="Segre J.A."/>
        </authorList>
    </citation>
    <scope>NUCLEOTIDE SEQUENCE [LARGE SCALE GENOMIC DNA]</scope>
    <source>
        <strain evidence="5">ABOJV</strain>
    </source>
</reference>
<dbReference type="PANTHER" id="PTHR11803:SF58">
    <property type="entry name" value="PROTEIN HMF1-RELATED"/>
    <property type="match status" value="1"/>
</dbReference>
<evidence type="ECO:0000313" key="5">
    <source>
        <dbReference type="Proteomes" id="UP000185161"/>
    </source>
</evidence>
<dbReference type="Proteomes" id="UP000185161">
    <property type="component" value="Chromosome"/>
</dbReference>
<accession>A0A1L6J8L9</accession>
<dbReference type="PANTHER" id="PTHR11803">
    <property type="entry name" value="2-IMINOBUTANOATE/2-IMINOPROPANOATE DEAMINASE RIDA"/>
    <property type="match status" value="1"/>
</dbReference>
<dbReference type="KEGG" id="skr:BRX40_06770"/>
<evidence type="ECO:0000313" key="6">
    <source>
        <dbReference type="Proteomes" id="UP000286681"/>
    </source>
</evidence>
<evidence type="ECO:0000313" key="4">
    <source>
        <dbReference type="EMBL" id="RSY85899.1"/>
    </source>
</evidence>
<protein>
    <submittedName>
        <fullName evidence="3">RidA family protein</fullName>
    </submittedName>
</protein>
<comment type="similarity">
    <text evidence="1">Belongs to the RutC family.</text>
</comment>
<dbReference type="Proteomes" id="UP000286681">
    <property type="component" value="Unassembled WGS sequence"/>
</dbReference>
<reference evidence="2" key="1">
    <citation type="submission" date="2016-12" db="EMBL/GenBank/DDBJ databases">
        <title>Whole genome sequencing of Sphingomonas koreensis.</title>
        <authorList>
            <person name="Conlan S."/>
            <person name="Thomas P.J."/>
            <person name="Mullikin J."/>
            <person name="Palmore T.N."/>
            <person name="Frank K.M."/>
            <person name="Segre J.A."/>
        </authorList>
    </citation>
    <scope>NUCLEOTIDE SEQUENCE</scope>
    <source>
        <strain evidence="2">ABOJV</strain>
    </source>
</reference>
<dbReference type="GeneID" id="44132253"/>
<name>A0A1L6J8L9_9SPHN</name>
<keyword evidence="5" id="KW-1185">Reference proteome</keyword>
<dbReference type="GO" id="GO:0005829">
    <property type="term" value="C:cytosol"/>
    <property type="evidence" value="ECO:0007669"/>
    <property type="project" value="TreeGrafter"/>
</dbReference>
<dbReference type="AlphaFoldDB" id="A0A1L6J8L9"/>
<organism evidence="2 5">
    <name type="scientific">Sphingomonas koreensis</name>
    <dbReference type="NCBI Taxonomy" id="93064"/>
    <lineage>
        <taxon>Bacteria</taxon>
        <taxon>Pseudomonadati</taxon>
        <taxon>Pseudomonadota</taxon>
        <taxon>Alphaproteobacteria</taxon>
        <taxon>Sphingomonadales</taxon>
        <taxon>Sphingomonadaceae</taxon>
        <taxon>Sphingomonas</taxon>
    </lineage>
</organism>
<proteinExistence type="inferred from homology"/>